<gene>
    <name evidence="1" type="ORF">MM171B00332_0006</name>
</gene>
<accession>A0A6M3MFB6</accession>
<organism evidence="1">
    <name type="scientific">viral metagenome</name>
    <dbReference type="NCBI Taxonomy" id="1070528"/>
    <lineage>
        <taxon>unclassified sequences</taxon>
        <taxon>metagenomes</taxon>
        <taxon>organismal metagenomes</taxon>
    </lineage>
</organism>
<sequence length="81" mass="9225">MIVKGKILLDTKDEIGYEGVMANVPSLSAHGFNGYMNRLRDVVIRKPEKNDILVYNGSNWQNKKASTIPTEEYWVIIDLRG</sequence>
<protein>
    <submittedName>
        <fullName evidence="1">Uncharacterized protein</fullName>
    </submittedName>
</protein>
<evidence type="ECO:0000313" key="1">
    <source>
        <dbReference type="EMBL" id="QJB04343.1"/>
    </source>
</evidence>
<dbReference type="EMBL" id="MT143880">
    <property type="protein sequence ID" value="QJB04343.1"/>
    <property type="molecule type" value="Genomic_DNA"/>
</dbReference>
<name>A0A6M3MFB6_9ZZZZ</name>
<reference evidence="1" key="1">
    <citation type="submission" date="2020-03" db="EMBL/GenBank/DDBJ databases">
        <title>The deep terrestrial virosphere.</title>
        <authorList>
            <person name="Holmfeldt K."/>
            <person name="Nilsson E."/>
            <person name="Simone D."/>
            <person name="Lopez-Fernandez M."/>
            <person name="Wu X."/>
            <person name="de Brujin I."/>
            <person name="Lundin D."/>
            <person name="Andersson A."/>
            <person name="Bertilsson S."/>
            <person name="Dopson M."/>
        </authorList>
    </citation>
    <scope>NUCLEOTIDE SEQUENCE</scope>
    <source>
        <strain evidence="1">MM171B00332</strain>
    </source>
</reference>
<proteinExistence type="predicted"/>
<dbReference type="AlphaFoldDB" id="A0A6M3MFB6"/>